<sequence>MQIDLDGIAFQSTVWDVKRAIANVLHGQDFFKPSDPKAWPINFKVVLEPGRGGIQNNKASSVHAKFICVPHADSTLYTVPAGVDKSALVVINDILPTTLDHGMVNWKAKPGASVTIVGSGLLAVAKLGATHLMESGTDAVKQVLEIRGGQGVDTDMEAVWYAVDVLHGAKI</sequence>
<comment type="caution">
    <text evidence="1">The sequence shown here is derived from an EMBL/GenBank/DDBJ whole genome shotgun (WGS) entry which is preliminary data.</text>
</comment>
<dbReference type="EMBL" id="LUGG01000005">
    <property type="protein sequence ID" value="OBZ74268.1"/>
    <property type="molecule type" value="Genomic_DNA"/>
</dbReference>
<accession>A0A1C7MBM1</accession>
<evidence type="ECO:0000313" key="1">
    <source>
        <dbReference type="EMBL" id="OBZ74268.1"/>
    </source>
</evidence>
<dbReference type="Gene3D" id="3.40.50.720">
    <property type="entry name" value="NAD(P)-binding Rossmann-like Domain"/>
    <property type="match status" value="1"/>
</dbReference>
<dbReference type="Gene3D" id="3.90.180.10">
    <property type="entry name" value="Medium-chain alcohol dehydrogenases, catalytic domain"/>
    <property type="match status" value="1"/>
</dbReference>
<gene>
    <name evidence="1" type="ORF">A0H81_05046</name>
</gene>
<dbReference type="AlphaFoldDB" id="A0A1C7MBM1"/>
<organism evidence="1 2">
    <name type="scientific">Grifola frondosa</name>
    <name type="common">Maitake</name>
    <name type="synonym">Polyporus frondosus</name>
    <dbReference type="NCBI Taxonomy" id="5627"/>
    <lineage>
        <taxon>Eukaryota</taxon>
        <taxon>Fungi</taxon>
        <taxon>Dikarya</taxon>
        <taxon>Basidiomycota</taxon>
        <taxon>Agaricomycotina</taxon>
        <taxon>Agaricomycetes</taxon>
        <taxon>Polyporales</taxon>
        <taxon>Grifolaceae</taxon>
        <taxon>Grifola</taxon>
    </lineage>
</organism>
<dbReference type="OrthoDB" id="3054308at2759"/>
<evidence type="ECO:0000313" key="2">
    <source>
        <dbReference type="Proteomes" id="UP000092993"/>
    </source>
</evidence>
<proteinExistence type="predicted"/>
<name>A0A1C7MBM1_GRIFR</name>
<dbReference type="Proteomes" id="UP000092993">
    <property type="component" value="Unassembled WGS sequence"/>
</dbReference>
<reference evidence="1 2" key="1">
    <citation type="submission" date="2016-03" db="EMBL/GenBank/DDBJ databases">
        <title>Whole genome sequencing of Grifola frondosa 9006-11.</title>
        <authorList>
            <person name="Min B."/>
            <person name="Park H."/>
            <person name="Kim J.-G."/>
            <person name="Cho H."/>
            <person name="Oh Y.-L."/>
            <person name="Kong W.-S."/>
            <person name="Choi I.-G."/>
        </authorList>
    </citation>
    <scope>NUCLEOTIDE SEQUENCE [LARGE SCALE GENOMIC DNA]</scope>
    <source>
        <strain evidence="1 2">9006-11</strain>
    </source>
</reference>
<protein>
    <submittedName>
        <fullName evidence="1">Uncharacterized protein</fullName>
    </submittedName>
</protein>
<keyword evidence="2" id="KW-1185">Reference proteome</keyword>